<dbReference type="EMBL" id="JAAIJQ010000052">
    <property type="protein sequence ID" value="NEV63478.1"/>
    <property type="molecule type" value="Genomic_DNA"/>
</dbReference>
<reference evidence="2 3" key="1">
    <citation type="submission" date="2020-02" db="EMBL/GenBank/DDBJ databases">
        <title>Genome sequences of Thiorhodococcus mannitoliphagus and Thiorhodococcus minor, purple sulfur photosynthetic bacteria in the gammaproteobacterial family, Chromatiaceae.</title>
        <authorList>
            <person name="Aviles F.A."/>
            <person name="Meyer T.E."/>
            <person name="Kyndt J.A."/>
        </authorList>
    </citation>
    <scope>NUCLEOTIDE SEQUENCE [LARGE SCALE GENOMIC DNA]</scope>
    <source>
        <strain evidence="2 3">DSM 11518</strain>
    </source>
</reference>
<proteinExistence type="predicted"/>
<dbReference type="AlphaFoldDB" id="A0A6M0K147"/>
<dbReference type="SUPFAM" id="SSF54637">
    <property type="entry name" value="Thioesterase/thiol ester dehydrase-isomerase"/>
    <property type="match status" value="1"/>
</dbReference>
<sequence length="101" mass="11135">MTQQARIRIPPGHPAFAGHFPSRPILPGVVLLQEAARHIADGLVLDAEPVWGLNRVKFFQPALPGDQLDLSWSTTETGDIRFRIERTGEVLAEGVLRSART</sequence>
<dbReference type="InterPro" id="IPR029069">
    <property type="entry name" value="HotDog_dom_sf"/>
</dbReference>
<dbReference type="Gene3D" id="3.10.129.10">
    <property type="entry name" value="Hotdog Thioesterase"/>
    <property type="match status" value="1"/>
</dbReference>
<protein>
    <recommendedName>
        <fullName evidence="1">ApeI dehydratase-like domain-containing protein</fullName>
    </recommendedName>
</protein>
<dbReference type="GO" id="GO:0016829">
    <property type="term" value="F:lyase activity"/>
    <property type="evidence" value="ECO:0007669"/>
    <property type="project" value="UniProtKB-KW"/>
</dbReference>
<dbReference type="RefSeq" id="WP_164453940.1">
    <property type="nucleotide sequence ID" value="NZ_JAAIJQ010000052.1"/>
</dbReference>
<dbReference type="Proteomes" id="UP000483379">
    <property type="component" value="Unassembled WGS sequence"/>
</dbReference>
<accession>A0A6M0K147</accession>
<evidence type="ECO:0000313" key="3">
    <source>
        <dbReference type="Proteomes" id="UP000483379"/>
    </source>
</evidence>
<dbReference type="InterPro" id="IPR054545">
    <property type="entry name" value="ApeI-like"/>
</dbReference>
<comment type="caution">
    <text evidence="2">The sequence shown here is derived from an EMBL/GenBank/DDBJ whole genome shotgun (WGS) entry which is preliminary data.</text>
</comment>
<dbReference type="Pfam" id="PF22818">
    <property type="entry name" value="ApeI-like"/>
    <property type="match status" value="1"/>
</dbReference>
<gene>
    <name evidence="2" type="ORF">G3446_16555</name>
</gene>
<name>A0A6M0K147_9GAMM</name>
<keyword evidence="3" id="KW-1185">Reference proteome</keyword>
<evidence type="ECO:0000259" key="1">
    <source>
        <dbReference type="Pfam" id="PF22818"/>
    </source>
</evidence>
<feature type="domain" description="ApeI dehydratase-like" evidence="1">
    <location>
        <begin position="4"/>
        <end position="94"/>
    </location>
</feature>
<organism evidence="2 3">
    <name type="scientific">Thiorhodococcus minor</name>
    <dbReference type="NCBI Taxonomy" id="57489"/>
    <lineage>
        <taxon>Bacteria</taxon>
        <taxon>Pseudomonadati</taxon>
        <taxon>Pseudomonadota</taxon>
        <taxon>Gammaproteobacteria</taxon>
        <taxon>Chromatiales</taxon>
        <taxon>Chromatiaceae</taxon>
        <taxon>Thiorhodococcus</taxon>
    </lineage>
</organism>
<evidence type="ECO:0000313" key="2">
    <source>
        <dbReference type="EMBL" id="NEV63478.1"/>
    </source>
</evidence>